<keyword evidence="3" id="KW-0274">FAD</keyword>
<evidence type="ECO:0000259" key="6">
    <source>
        <dbReference type="Pfam" id="PF01494"/>
    </source>
</evidence>
<dbReference type="HOGENOM" id="CLU_009665_19_0_1"/>
<dbReference type="PRINTS" id="PR00420">
    <property type="entry name" value="RNGMNOXGNASE"/>
</dbReference>
<dbReference type="SUPFAM" id="SSF54373">
    <property type="entry name" value="FAD-linked reductases, C-terminal domain"/>
    <property type="match status" value="1"/>
</dbReference>
<reference evidence="7 8" key="1">
    <citation type="submission" date="2013-03" db="EMBL/GenBank/DDBJ databases">
        <title>The Genome Sequence of Cladophialophora yegresii CBS 114405.</title>
        <authorList>
            <consortium name="The Broad Institute Genomics Platform"/>
            <person name="Cuomo C."/>
            <person name="de Hoog S."/>
            <person name="Gorbushina A."/>
            <person name="Walker B."/>
            <person name="Young S.K."/>
            <person name="Zeng Q."/>
            <person name="Gargeya S."/>
            <person name="Fitzgerald M."/>
            <person name="Haas B."/>
            <person name="Abouelleil A."/>
            <person name="Allen A.W."/>
            <person name="Alvarado L."/>
            <person name="Arachchi H.M."/>
            <person name="Berlin A.M."/>
            <person name="Chapman S.B."/>
            <person name="Gainer-Dewar J."/>
            <person name="Goldberg J."/>
            <person name="Griggs A."/>
            <person name="Gujja S."/>
            <person name="Hansen M."/>
            <person name="Howarth C."/>
            <person name="Imamovic A."/>
            <person name="Ireland A."/>
            <person name="Larimer J."/>
            <person name="McCowan C."/>
            <person name="Murphy C."/>
            <person name="Pearson M."/>
            <person name="Poon T.W."/>
            <person name="Priest M."/>
            <person name="Roberts A."/>
            <person name="Saif S."/>
            <person name="Shea T."/>
            <person name="Sisk P."/>
            <person name="Sykes S."/>
            <person name="Wortman J."/>
            <person name="Nusbaum C."/>
            <person name="Birren B."/>
        </authorList>
    </citation>
    <scope>NUCLEOTIDE SEQUENCE [LARGE SCALE GENOMIC DNA]</scope>
    <source>
        <strain evidence="7 8">CBS 114405</strain>
    </source>
</reference>
<evidence type="ECO:0000256" key="3">
    <source>
        <dbReference type="ARBA" id="ARBA00022827"/>
    </source>
</evidence>
<gene>
    <name evidence="7" type="ORF">A1O7_08126</name>
</gene>
<evidence type="ECO:0000256" key="4">
    <source>
        <dbReference type="ARBA" id="ARBA00023002"/>
    </source>
</evidence>
<keyword evidence="4" id="KW-0560">Oxidoreductase</keyword>
<protein>
    <recommendedName>
        <fullName evidence="6">FAD-binding domain-containing protein</fullName>
    </recommendedName>
</protein>
<evidence type="ECO:0000256" key="5">
    <source>
        <dbReference type="ARBA" id="ARBA00023033"/>
    </source>
</evidence>
<dbReference type="Gene3D" id="3.50.50.60">
    <property type="entry name" value="FAD/NAD(P)-binding domain"/>
    <property type="match status" value="1"/>
</dbReference>
<dbReference type="GO" id="GO:0071949">
    <property type="term" value="F:FAD binding"/>
    <property type="evidence" value="ECO:0007669"/>
    <property type="project" value="InterPro"/>
</dbReference>
<dbReference type="InterPro" id="IPR002938">
    <property type="entry name" value="FAD-bd"/>
</dbReference>
<dbReference type="GeneID" id="19182695"/>
<dbReference type="VEuPathDB" id="FungiDB:A1O7_08126"/>
<keyword evidence="8" id="KW-1185">Reference proteome</keyword>
<dbReference type="Pfam" id="PF01494">
    <property type="entry name" value="FAD_binding_3"/>
    <property type="match status" value="1"/>
</dbReference>
<dbReference type="GO" id="GO:0004497">
    <property type="term" value="F:monooxygenase activity"/>
    <property type="evidence" value="ECO:0007669"/>
    <property type="project" value="UniProtKB-KW"/>
</dbReference>
<evidence type="ECO:0000313" key="8">
    <source>
        <dbReference type="Proteomes" id="UP000019473"/>
    </source>
</evidence>
<dbReference type="Proteomes" id="UP000019473">
    <property type="component" value="Unassembled WGS sequence"/>
</dbReference>
<dbReference type="EMBL" id="AMGW01000006">
    <property type="protein sequence ID" value="EXJ55200.1"/>
    <property type="molecule type" value="Genomic_DNA"/>
</dbReference>
<dbReference type="InterPro" id="IPR050493">
    <property type="entry name" value="FAD-dep_Monooxygenase_BioMet"/>
</dbReference>
<evidence type="ECO:0000256" key="2">
    <source>
        <dbReference type="ARBA" id="ARBA00022630"/>
    </source>
</evidence>
<organism evidence="7 8">
    <name type="scientific">Cladophialophora yegresii CBS 114405</name>
    <dbReference type="NCBI Taxonomy" id="1182544"/>
    <lineage>
        <taxon>Eukaryota</taxon>
        <taxon>Fungi</taxon>
        <taxon>Dikarya</taxon>
        <taxon>Ascomycota</taxon>
        <taxon>Pezizomycotina</taxon>
        <taxon>Eurotiomycetes</taxon>
        <taxon>Chaetothyriomycetidae</taxon>
        <taxon>Chaetothyriales</taxon>
        <taxon>Herpotrichiellaceae</taxon>
        <taxon>Cladophialophora</taxon>
    </lineage>
</organism>
<comment type="caution">
    <text evidence="7">The sequence shown here is derived from an EMBL/GenBank/DDBJ whole genome shotgun (WGS) entry which is preliminary data.</text>
</comment>
<dbReference type="AlphaFoldDB" id="W9VQA3"/>
<proteinExistence type="inferred from homology"/>
<feature type="domain" description="FAD-binding" evidence="6">
    <location>
        <begin position="6"/>
        <end position="361"/>
    </location>
</feature>
<dbReference type="RefSeq" id="XP_007760310.1">
    <property type="nucleotide sequence ID" value="XM_007762120.1"/>
</dbReference>
<dbReference type="PANTHER" id="PTHR13789:SF215">
    <property type="entry name" value="FAD-BINDING DOMAIN-CONTAINING PROTEIN-RELATED"/>
    <property type="match status" value="1"/>
</dbReference>
<comment type="similarity">
    <text evidence="1">Belongs to the paxM FAD-dependent monooxygenase family.</text>
</comment>
<evidence type="ECO:0000256" key="1">
    <source>
        <dbReference type="ARBA" id="ARBA00007992"/>
    </source>
</evidence>
<sequence length="417" mass="45613">MPPHQLQVGIVGAGIAGLAAAVALSHAGHSVSVYEKSQFRNETGAAIIIGPNGSRILSKWGFDFAAAGALDYSQMRRLRGDTLALDSEEFFTDITTKYGDRWLLFHRADLHTGLKTLVSATHAEINLGVEVTDVDVGRGIISFANRETVTKDLVVIADGAHSELISKVLGRPCPVNKSPMSMYRFLQPMDRILAHPEAGQFYRDQPPGFTTFYKTEVGRPGLLINTYPCRGGELLYVALVHPTKPAERGLVGWDSPADVDNFLADAKDFHPAVQAVCDGATDIKVYTQMWRDPVERFAKGRVVLIGDAAHLMLPTHGQGASMALEDAMALQVLFTGVESPADVPSKLEVFDRLRIPRVSAVQVMSNKMMGPPDKMISEIKRYYGGEIPGPKAKTFSNEYNDFFFLYDVENEAKKAAA</sequence>
<dbReference type="SUPFAM" id="SSF51905">
    <property type="entry name" value="FAD/NAD(P)-binding domain"/>
    <property type="match status" value="1"/>
</dbReference>
<evidence type="ECO:0000313" key="7">
    <source>
        <dbReference type="EMBL" id="EXJ55200.1"/>
    </source>
</evidence>
<dbReference type="eggNOG" id="KOG2614">
    <property type="taxonomic scope" value="Eukaryota"/>
</dbReference>
<keyword evidence="2" id="KW-0285">Flavoprotein</keyword>
<dbReference type="InterPro" id="IPR036188">
    <property type="entry name" value="FAD/NAD-bd_sf"/>
</dbReference>
<dbReference type="STRING" id="1182544.W9VQA3"/>
<dbReference type="PANTHER" id="PTHR13789">
    <property type="entry name" value="MONOOXYGENASE"/>
    <property type="match status" value="1"/>
</dbReference>
<dbReference type="OrthoDB" id="9993796at2759"/>
<keyword evidence="5" id="KW-0503">Monooxygenase</keyword>
<name>W9VQA3_9EURO</name>
<accession>W9VQA3</accession>